<dbReference type="SUPFAM" id="SSF56091">
    <property type="entry name" value="DNA ligase/mRNA capping enzyme, catalytic domain"/>
    <property type="match status" value="1"/>
</dbReference>
<dbReference type="Gene3D" id="3.30.470.30">
    <property type="entry name" value="DNA ligase/mRNA capping enzyme"/>
    <property type="match status" value="1"/>
</dbReference>
<dbReference type="RefSeq" id="WP_388104040.1">
    <property type="nucleotide sequence ID" value="NZ_JBIAHM010000002.1"/>
</dbReference>
<name>A0ABW6LZI7_9ACTN</name>
<dbReference type="Proteomes" id="UP001601303">
    <property type="component" value="Unassembled WGS sequence"/>
</dbReference>
<gene>
    <name evidence="1" type="ORF">ACFYNQ_08375</name>
</gene>
<keyword evidence="2" id="KW-1185">Reference proteome</keyword>
<dbReference type="EMBL" id="JBIAHM010000002">
    <property type="protein sequence ID" value="MFE9598588.1"/>
    <property type="molecule type" value="Genomic_DNA"/>
</dbReference>
<protein>
    <recommendedName>
        <fullName evidence="3">ATP-dependent DNA ligase family profile domain-containing protein</fullName>
    </recommendedName>
</protein>
<comment type="caution">
    <text evidence="1">The sequence shown here is derived from an EMBL/GenBank/DDBJ whole genome shotgun (WGS) entry which is preliminary data.</text>
</comment>
<evidence type="ECO:0000313" key="1">
    <source>
        <dbReference type="EMBL" id="MFE9598588.1"/>
    </source>
</evidence>
<evidence type="ECO:0000313" key="2">
    <source>
        <dbReference type="Proteomes" id="UP001601303"/>
    </source>
</evidence>
<proteinExistence type="predicted"/>
<organism evidence="1 2">
    <name type="scientific">Streptomyces hokutonensis</name>
    <dbReference type="NCBI Taxonomy" id="1306990"/>
    <lineage>
        <taxon>Bacteria</taxon>
        <taxon>Bacillati</taxon>
        <taxon>Actinomycetota</taxon>
        <taxon>Actinomycetes</taxon>
        <taxon>Kitasatosporales</taxon>
        <taxon>Streptomycetaceae</taxon>
        <taxon>Streptomyces</taxon>
    </lineage>
</organism>
<accession>A0ABW6LZI7</accession>
<reference evidence="1 2" key="1">
    <citation type="submission" date="2024-10" db="EMBL/GenBank/DDBJ databases">
        <title>The Natural Products Discovery Center: Release of the First 8490 Sequenced Strains for Exploring Actinobacteria Biosynthetic Diversity.</title>
        <authorList>
            <person name="Kalkreuter E."/>
            <person name="Kautsar S.A."/>
            <person name="Yang D."/>
            <person name="Bader C.D."/>
            <person name="Teijaro C.N."/>
            <person name="Fluegel L."/>
            <person name="Davis C.M."/>
            <person name="Simpson J.R."/>
            <person name="Lauterbach L."/>
            <person name="Steele A.D."/>
            <person name="Gui C."/>
            <person name="Meng S."/>
            <person name="Li G."/>
            <person name="Viehrig K."/>
            <person name="Ye F."/>
            <person name="Su P."/>
            <person name="Kiefer A.F."/>
            <person name="Nichols A."/>
            <person name="Cepeda A.J."/>
            <person name="Yan W."/>
            <person name="Fan B."/>
            <person name="Jiang Y."/>
            <person name="Adhikari A."/>
            <person name="Zheng C.-J."/>
            <person name="Schuster L."/>
            <person name="Cowan T.M."/>
            <person name="Smanski M.J."/>
            <person name="Chevrette M.G."/>
            <person name="De Carvalho L.P.S."/>
            <person name="Shen B."/>
        </authorList>
    </citation>
    <scope>NUCLEOTIDE SEQUENCE [LARGE SCALE GENOMIC DNA]</scope>
    <source>
        <strain evidence="1 2">NPDC006488</strain>
    </source>
</reference>
<evidence type="ECO:0008006" key="3">
    <source>
        <dbReference type="Google" id="ProtNLM"/>
    </source>
</evidence>
<sequence length="65" mass="7657">MWENGRLAFERLQQRQHRRAAAAARAAAQWPDHFVAFDLLRLGSCQTEQAYRERRAVLEQLFADQ</sequence>